<reference evidence="1 2" key="1">
    <citation type="submission" date="2023-06" db="EMBL/GenBank/DDBJ databases">
        <authorList>
            <person name="Ye Y.-Q."/>
            <person name="Du Z.-J."/>
        </authorList>
    </citation>
    <scope>NUCLEOTIDE SEQUENCE [LARGE SCALE GENOMIC DNA]</scope>
    <source>
        <strain evidence="1 2">SDUM287046</strain>
    </source>
</reference>
<keyword evidence="2" id="KW-1185">Reference proteome</keyword>
<comment type="caution">
    <text evidence="1">The sequence shown here is derived from an EMBL/GenBank/DDBJ whole genome shotgun (WGS) entry which is preliminary data.</text>
</comment>
<name>A0ABT8DK86_9FLAO</name>
<gene>
    <name evidence="1" type="ORF">QRD02_04065</name>
</gene>
<dbReference type="EMBL" id="JAUGQQ010000002">
    <property type="protein sequence ID" value="MDN3723545.1"/>
    <property type="molecule type" value="Genomic_DNA"/>
</dbReference>
<sequence length="202" mass="22927">MDSWKAEPSVVDLFKKKNVLVIARTSNNDARFAFESAMADALRARGIKATESYNKAPHIHPHREMTEERLTLLKTLMKTEGLNAVLLTVVKDKQQTVRTTTDGFYTGGLYSAYYPGYYGSFYNYYSYPYAYGGYYSSFGGYIPSETTEETTYVLETVAYILDETEENQLVAVVTTRLDDPNDAHKSAKQYIDTMIKALETDK</sequence>
<protein>
    <recommendedName>
        <fullName evidence="3">DUF4136 domain-containing protein</fullName>
    </recommendedName>
</protein>
<evidence type="ECO:0008006" key="3">
    <source>
        <dbReference type="Google" id="ProtNLM"/>
    </source>
</evidence>
<dbReference type="RefSeq" id="WP_290253637.1">
    <property type="nucleotide sequence ID" value="NZ_JAUGQQ010000002.1"/>
</dbReference>
<evidence type="ECO:0000313" key="1">
    <source>
        <dbReference type="EMBL" id="MDN3723545.1"/>
    </source>
</evidence>
<organism evidence="1 2">
    <name type="scientific">Aequorivita aurantiaca</name>
    <dbReference type="NCBI Taxonomy" id="3053356"/>
    <lineage>
        <taxon>Bacteria</taxon>
        <taxon>Pseudomonadati</taxon>
        <taxon>Bacteroidota</taxon>
        <taxon>Flavobacteriia</taxon>
        <taxon>Flavobacteriales</taxon>
        <taxon>Flavobacteriaceae</taxon>
        <taxon>Aequorivita</taxon>
    </lineage>
</organism>
<dbReference type="Proteomes" id="UP001244787">
    <property type="component" value="Unassembled WGS sequence"/>
</dbReference>
<proteinExistence type="predicted"/>
<accession>A0ABT8DK86</accession>
<evidence type="ECO:0000313" key="2">
    <source>
        <dbReference type="Proteomes" id="UP001244787"/>
    </source>
</evidence>